<feature type="region of interest" description="Disordered" evidence="6">
    <location>
        <begin position="197"/>
        <end position="221"/>
    </location>
</feature>
<feature type="domain" description="C2H2-type" evidence="7">
    <location>
        <begin position="273"/>
        <end position="300"/>
    </location>
</feature>
<evidence type="ECO:0000256" key="3">
    <source>
        <dbReference type="ARBA" id="ARBA00022771"/>
    </source>
</evidence>
<dbReference type="OrthoDB" id="6432771at2759"/>
<feature type="domain" description="C2H2-type" evidence="7">
    <location>
        <begin position="444"/>
        <end position="467"/>
    </location>
</feature>
<proteinExistence type="predicted"/>
<dbReference type="PROSITE" id="PS00028">
    <property type="entry name" value="ZINC_FINGER_C2H2_1"/>
    <property type="match status" value="3"/>
</dbReference>
<evidence type="ECO:0000256" key="2">
    <source>
        <dbReference type="ARBA" id="ARBA00022737"/>
    </source>
</evidence>
<dbReference type="AlphaFoldDB" id="A0A226D2Z2"/>
<evidence type="ECO:0000259" key="7">
    <source>
        <dbReference type="PROSITE" id="PS50157"/>
    </source>
</evidence>
<evidence type="ECO:0000256" key="6">
    <source>
        <dbReference type="SAM" id="MobiDB-lite"/>
    </source>
</evidence>
<evidence type="ECO:0000256" key="1">
    <source>
        <dbReference type="ARBA" id="ARBA00022723"/>
    </source>
</evidence>
<evidence type="ECO:0000256" key="4">
    <source>
        <dbReference type="ARBA" id="ARBA00022833"/>
    </source>
</evidence>
<sequence>MSREDVLLKHQKNRTGHILQDLISSTVLLHRSNFDPPTEKDHNFPPKMEEDNSSPELLTSFCSICTESGTNLRPLAVQEMEILAKFVLNQEQVSLIFQTESHPPILCCKICYSAILSLAKLSTQIENITSSLRAVISSRNGLFNKGRNEPAKISELSLEIPANIDQISNNDDDQQLTGCLEEEEEFVIKVEPIYDDEDDDRDEITSDPLNLSENEDDEPNFANSEVDAESKLVCKICRPNVTFTRADAYKRHMINKKKHPDISDADILTTGRHVCKKCGVKFARKERLLRHMSNHSDADMGANKDVTNSESDVEVELSYKCKMCQPKAIFHRLDTFKRHLKNKNIHPDLSEADVAGEIAQLLYKMQRSALQVAFYAPPEVFYSRRRKHFIRAAGSILFAPSEALYAPPEAFDTPPEAFYSRRRKHFKNGTAAKEQFANVKQNEFPCPKCDKSFTSEWTLTRHNRFLHGAVPFKRKCTPQVSTSLLQNQIRKHRKVVIPRSKTKAPRHSCDICGKNFATWGNMNRHVELLHFPDKTSCPYGCDAKFGSEADWLTHLEGCYSPKMSAESECPCKSCPAVFRNILLQMDHDLRVHAQNMYRCSICEQRFTRQSVLYDHRCTG</sequence>
<dbReference type="SUPFAM" id="SSF57667">
    <property type="entry name" value="beta-beta-alpha zinc fingers"/>
    <property type="match status" value="2"/>
</dbReference>
<keyword evidence="1" id="KW-0479">Metal-binding</keyword>
<evidence type="ECO:0000313" key="9">
    <source>
        <dbReference type="Proteomes" id="UP000198287"/>
    </source>
</evidence>
<organism evidence="8 9">
    <name type="scientific">Folsomia candida</name>
    <name type="common">Springtail</name>
    <dbReference type="NCBI Taxonomy" id="158441"/>
    <lineage>
        <taxon>Eukaryota</taxon>
        <taxon>Metazoa</taxon>
        <taxon>Ecdysozoa</taxon>
        <taxon>Arthropoda</taxon>
        <taxon>Hexapoda</taxon>
        <taxon>Collembola</taxon>
        <taxon>Entomobryomorpha</taxon>
        <taxon>Isotomoidea</taxon>
        <taxon>Isotomidae</taxon>
        <taxon>Proisotominae</taxon>
        <taxon>Folsomia</taxon>
    </lineage>
</organism>
<dbReference type="InterPro" id="IPR013087">
    <property type="entry name" value="Znf_C2H2_type"/>
</dbReference>
<evidence type="ECO:0000256" key="5">
    <source>
        <dbReference type="PROSITE-ProRule" id="PRU00042"/>
    </source>
</evidence>
<evidence type="ECO:0000313" key="8">
    <source>
        <dbReference type="EMBL" id="OXA39955.1"/>
    </source>
</evidence>
<dbReference type="Pfam" id="PF00096">
    <property type="entry name" value="zf-C2H2"/>
    <property type="match status" value="3"/>
</dbReference>
<name>A0A226D2Z2_FOLCA</name>
<dbReference type="SMART" id="SM00355">
    <property type="entry name" value="ZnF_C2H2"/>
    <property type="match status" value="7"/>
</dbReference>
<protein>
    <submittedName>
        <fullName evidence="8">Zinc finger and SCAN domain-containing protein 10</fullName>
    </submittedName>
</protein>
<dbReference type="PANTHER" id="PTHR24379">
    <property type="entry name" value="KRAB AND ZINC FINGER DOMAIN-CONTAINING"/>
    <property type="match status" value="1"/>
</dbReference>
<reference evidence="8 9" key="1">
    <citation type="submission" date="2015-12" db="EMBL/GenBank/DDBJ databases">
        <title>The genome of Folsomia candida.</title>
        <authorList>
            <person name="Faddeeva A."/>
            <person name="Derks M.F."/>
            <person name="Anvar Y."/>
            <person name="Smit S."/>
            <person name="Van Straalen N."/>
            <person name="Roelofs D."/>
        </authorList>
    </citation>
    <scope>NUCLEOTIDE SEQUENCE [LARGE SCALE GENOMIC DNA]</scope>
    <source>
        <strain evidence="8 9">VU population</strain>
        <tissue evidence="8">Whole body</tissue>
    </source>
</reference>
<dbReference type="InterPro" id="IPR036236">
    <property type="entry name" value="Znf_C2H2_sf"/>
</dbReference>
<keyword evidence="3 5" id="KW-0863">Zinc-finger</keyword>
<feature type="domain" description="C2H2-type" evidence="7">
    <location>
        <begin position="507"/>
        <end position="535"/>
    </location>
</feature>
<dbReference type="EMBL" id="LNIX01000036">
    <property type="protein sequence ID" value="OXA39955.1"/>
    <property type="molecule type" value="Genomic_DNA"/>
</dbReference>
<accession>A0A226D2Z2</accession>
<keyword evidence="9" id="KW-1185">Reference proteome</keyword>
<comment type="caution">
    <text evidence="8">The sequence shown here is derived from an EMBL/GenBank/DDBJ whole genome shotgun (WGS) entry which is preliminary data.</text>
</comment>
<dbReference type="PROSITE" id="PS50157">
    <property type="entry name" value="ZINC_FINGER_C2H2_2"/>
    <property type="match status" value="4"/>
</dbReference>
<dbReference type="Proteomes" id="UP000198287">
    <property type="component" value="Unassembled WGS sequence"/>
</dbReference>
<dbReference type="PANTHER" id="PTHR24379:SF121">
    <property type="entry name" value="C2H2-TYPE DOMAIN-CONTAINING PROTEIN"/>
    <property type="match status" value="1"/>
</dbReference>
<keyword evidence="2" id="KW-0677">Repeat</keyword>
<keyword evidence="4" id="KW-0862">Zinc</keyword>
<feature type="domain" description="C2H2-type" evidence="7">
    <location>
        <begin position="597"/>
        <end position="619"/>
    </location>
</feature>
<gene>
    <name evidence="8" type="ORF">Fcan01_25392</name>
</gene>
<dbReference type="GO" id="GO:0008270">
    <property type="term" value="F:zinc ion binding"/>
    <property type="evidence" value="ECO:0007669"/>
    <property type="project" value="UniProtKB-KW"/>
</dbReference>
<dbReference type="Gene3D" id="3.30.160.60">
    <property type="entry name" value="Classic Zinc Finger"/>
    <property type="match status" value="4"/>
</dbReference>